<feature type="region of interest" description="Disordered" evidence="1">
    <location>
        <begin position="27"/>
        <end position="54"/>
    </location>
</feature>
<dbReference type="GO" id="GO:0005634">
    <property type="term" value="C:nucleus"/>
    <property type="evidence" value="ECO:0007669"/>
    <property type="project" value="TreeGrafter"/>
</dbReference>
<dbReference type="GO" id="GO:0010114">
    <property type="term" value="P:response to red light"/>
    <property type="evidence" value="ECO:0007669"/>
    <property type="project" value="TreeGrafter"/>
</dbReference>
<dbReference type="EnsemblPlants" id="OB06G24360.1">
    <property type="protein sequence ID" value="OB06G24360.1"/>
    <property type="gene ID" value="OB06G24360"/>
</dbReference>
<reference evidence="2" key="2">
    <citation type="submission" date="2013-04" db="UniProtKB">
        <authorList>
            <consortium name="EnsemblPlants"/>
        </authorList>
    </citation>
    <scope>IDENTIFICATION</scope>
</reference>
<accession>J3MEJ2</accession>
<protein>
    <recommendedName>
        <fullName evidence="4">MATH domain-containing protein</fullName>
    </recommendedName>
</protein>
<keyword evidence="3" id="KW-1185">Reference proteome</keyword>
<evidence type="ECO:0008006" key="4">
    <source>
        <dbReference type="Google" id="ProtNLM"/>
    </source>
</evidence>
<dbReference type="OMA" id="REECTSP"/>
<dbReference type="Gramene" id="OB06G24360.1">
    <property type="protein sequence ID" value="OB06G24360.1"/>
    <property type="gene ID" value="OB06G24360"/>
</dbReference>
<dbReference type="PANTHER" id="PTHR46336:SF3">
    <property type="entry name" value="BTB_POZ DOMAIN-CONTAINING PROTEIN POB1"/>
    <property type="match status" value="1"/>
</dbReference>
<sequence length="227" mass="25220">MAINVDWLLAQVQLQYSHCSEILRQPDLSTMPPKKHQSTPTPATAAAATPPDIPPWHPLQVTVPEPSPSPSPRRCVAYMDLTREECGRLFPSGRLRSQPFRLDGRPFFLSARCNMDQRNAFHCFGLFLAMDDDDDEDDEEDDAGSPASVTVEYEFAARTSASSSGDEFVSRYKGYYTFAGGKACGYRDLLGTPWTSLMAAADDDSIFFVDGVLRLRAELSVKELELI</sequence>
<evidence type="ECO:0000256" key="1">
    <source>
        <dbReference type="SAM" id="MobiDB-lite"/>
    </source>
</evidence>
<evidence type="ECO:0000313" key="2">
    <source>
        <dbReference type="EnsemblPlants" id="OB06G24360.1"/>
    </source>
</evidence>
<feature type="compositionally biased region" description="Low complexity" evidence="1">
    <location>
        <begin position="39"/>
        <end position="50"/>
    </location>
</feature>
<dbReference type="PANTHER" id="PTHR46336">
    <property type="entry name" value="OS02G0260700 PROTEIN"/>
    <property type="match status" value="1"/>
</dbReference>
<dbReference type="HOGENOM" id="CLU_106474_0_0_1"/>
<proteinExistence type="predicted"/>
<organism evidence="2">
    <name type="scientific">Oryza brachyantha</name>
    <name type="common">malo sina</name>
    <dbReference type="NCBI Taxonomy" id="4533"/>
    <lineage>
        <taxon>Eukaryota</taxon>
        <taxon>Viridiplantae</taxon>
        <taxon>Streptophyta</taxon>
        <taxon>Embryophyta</taxon>
        <taxon>Tracheophyta</taxon>
        <taxon>Spermatophyta</taxon>
        <taxon>Magnoliopsida</taxon>
        <taxon>Liliopsida</taxon>
        <taxon>Poales</taxon>
        <taxon>Poaceae</taxon>
        <taxon>BOP clade</taxon>
        <taxon>Oryzoideae</taxon>
        <taxon>Oryzeae</taxon>
        <taxon>Oryzinae</taxon>
        <taxon>Oryza</taxon>
    </lineage>
</organism>
<dbReference type="STRING" id="4533.J3MEJ2"/>
<evidence type="ECO:0000313" key="3">
    <source>
        <dbReference type="Proteomes" id="UP000006038"/>
    </source>
</evidence>
<dbReference type="eggNOG" id="ENOG502QT6M">
    <property type="taxonomic scope" value="Eukaryota"/>
</dbReference>
<dbReference type="InterPro" id="IPR045890">
    <property type="entry name" value="POB1-like"/>
</dbReference>
<dbReference type="AlphaFoldDB" id="J3MEJ2"/>
<dbReference type="Proteomes" id="UP000006038">
    <property type="component" value="Chromosome 6"/>
</dbReference>
<name>J3MEJ2_ORYBR</name>
<reference evidence="2" key="1">
    <citation type="journal article" date="2013" name="Nat. Commun.">
        <title>Whole-genome sequencing of Oryza brachyantha reveals mechanisms underlying Oryza genome evolution.</title>
        <authorList>
            <person name="Chen J."/>
            <person name="Huang Q."/>
            <person name="Gao D."/>
            <person name="Wang J."/>
            <person name="Lang Y."/>
            <person name="Liu T."/>
            <person name="Li B."/>
            <person name="Bai Z."/>
            <person name="Luis Goicoechea J."/>
            <person name="Liang C."/>
            <person name="Chen C."/>
            <person name="Zhang W."/>
            <person name="Sun S."/>
            <person name="Liao Y."/>
            <person name="Zhang X."/>
            <person name="Yang L."/>
            <person name="Song C."/>
            <person name="Wang M."/>
            <person name="Shi J."/>
            <person name="Liu G."/>
            <person name="Liu J."/>
            <person name="Zhou H."/>
            <person name="Zhou W."/>
            <person name="Yu Q."/>
            <person name="An N."/>
            <person name="Chen Y."/>
            <person name="Cai Q."/>
            <person name="Wang B."/>
            <person name="Liu B."/>
            <person name="Min J."/>
            <person name="Huang Y."/>
            <person name="Wu H."/>
            <person name="Li Z."/>
            <person name="Zhang Y."/>
            <person name="Yin Y."/>
            <person name="Song W."/>
            <person name="Jiang J."/>
            <person name="Jackson S.A."/>
            <person name="Wing R.A."/>
            <person name="Wang J."/>
            <person name="Chen M."/>
        </authorList>
    </citation>
    <scope>NUCLEOTIDE SEQUENCE [LARGE SCALE GENOMIC DNA]</scope>
    <source>
        <strain evidence="2">cv. IRGC 101232</strain>
    </source>
</reference>